<dbReference type="Pfam" id="PF13899">
    <property type="entry name" value="Thioredoxin_7"/>
    <property type="match status" value="1"/>
</dbReference>
<feature type="transmembrane region" description="Helical" evidence="7">
    <location>
        <begin position="304"/>
        <end position="330"/>
    </location>
</feature>
<feature type="transmembrane region" description="Helical" evidence="7">
    <location>
        <begin position="527"/>
        <end position="547"/>
    </location>
</feature>
<feature type="transmembrane region" description="Helical" evidence="7">
    <location>
        <begin position="351"/>
        <end position="369"/>
    </location>
</feature>
<protein>
    <submittedName>
        <fullName evidence="10">Thiol:disulfide interchange protein DsbD</fullName>
        <ecNumber evidence="10">1.8.1.8</ecNumber>
    </submittedName>
</protein>
<keyword evidence="3 7" id="KW-0812">Transmembrane</keyword>
<feature type="transmembrane region" description="Helical" evidence="7">
    <location>
        <begin position="389"/>
        <end position="410"/>
    </location>
</feature>
<feature type="transmembrane region" description="Helical" evidence="7">
    <location>
        <begin position="559"/>
        <end position="579"/>
    </location>
</feature>
<dbReference type="GO" id="GO:0045454">
    <property type="term" value="P:cell redox homeostasis"/>
    <property type="evidence" value="ECO:0007669"/>
    <property type="project" value="TreeGrafter"/>
</dbReference>
<evidence type="ECO:0000256" key="4">
    <source>
        <dbReference type="ARBA" id="ARBA00022748"/>
    </source>
</evidence>
<dbReference type="InterPro" id="IPR013766">
    <property type="entry name" value="Thioredoxin_domain"/>
</dbReference>
<sequence>MKRGYWFSALAIVAAFWAALSCVSWAAESLPARSRHVEATLLSETDSVSPGIPFRMAIRLRMEKGWHTYWRNPGDAGSATRIEWKLPEGFQAGPIQWPVPEVISVPPLTSYGYEGEAWLLVSVSPPASLAVGQTVALSAKVSWVECAQSCIPGGADLQLILPVTPGPAKGDSSLRSGFARAQSALPQPPPKAVEASAWVARGKLHLELKSSEKKATVLEEPRFLPAQEGLIVDSAAQTFRLRQFGIVLEIPQPPKAAPLPKKLDGLLLAQSTEWKGTRKIAWALEVEKTPAPITLRSLPASKEFWLVLGFAFLGGLILNLMPCVFPVLSLKVLHLVERGRGEAGGSFRHGLVFLVGVVSSFLALAATLLVLRARGAELGWGFQLQSAPFVAFLVVLFFLVSLSLFGVFEFGSSLGSMGEAADRVRGLWGSFGSGVLATVVASPCTAPFMGVALGFALAQPMWVALLIFGVLGLGVAAPVFLLCTFPVLLRLLPRPGRWMEDFKQLLGFPMMAAVVWLLWVYGKLRGIDGVGSLLLALVVVGFGAWLFGRYANPSRILPVRLVAGLAGMLAVGVAVGYLLRDAAGRKAEVPWIPYSAARLNELRVAGVPVFLDFTASWCLTCKVNERVALDNPEVRKRLSDRGVVWMVADWTNRDPAITQALTELGRSGVPTYVLYGPDSQAQPKLLPELLTPRLLLDELDKLPTAHAQAPELSSSPQSGP</sequence>
<dbReference type="PROSITE" id="PS51352">
    <property type="entry name" value="THIOREDOXIN_2"/>
    <property type="match status" value="1"/>
</dbReference>
<dbReference type="EC" id="1.8.1.8" evidence="10"/>
<dbReference type="AlphaFoldDB" id="A0A5E6MJR8"/>
<dbReference type="CDD" id="cd02953">
    <property type="entry name" value="DsbDgamma"/>
    <property type="match status" value="1"/>
</dbReference>
<evidence type="ECO:0000256" key="7">
    <source>
        <dbReference type="SAM" id="Phobius"/>
    </source>
</evidence>
<feature type="signal peptide" evidence="8">
    <location>
        <begin position="1"/>
        <end position="26"/>
    </location>
</feature>
<dbReference type="Pfam" id="PF11412">
    <property type="entry name" value="DsbD_N"/>
    <property type="match status" value="1"/>
</dbReference>
<keyword evidence="2" id="KW-1003">Cell membrane</keyword>
<dbReference type="SUPFAM" id="SSF52833">
    <property type="entry name" value="Thioredoxin-like"/>
    <property type="match status" value="1"/>
</dbReference>
<dbReference type="GO" id="GO:0047134">
    <property type="term" value="F:protein-disulfide reductase [NAD(P)H] activity"/>
    <property type="evidence" value="ECO:0007669"/>
    <property type="project" value="UniProtKB-EC"/>
</dbReference>
<gene>
    <name evidence="10" type="primary">dsbD</name>
    <name evidence="10" type="ORF">MAMT_00785</name>
</gene>
<keyword evidence="10" id="KW-0560">Oxidoreductase</keyword>
<keyword evidence="11" id="KW-1185">Reference proteome</keyword>
<dbReference type="RefSeq" id="WP_142659704.1">
    <property type="nucleotide sequence ID" value="NZ_CABFVA020000029.1"/>
</dbReference>
<dbReference type="EMBL" id="CABFVA020000029">
    <property type="protein sequence ID" value="VVM05763.1"/>
    <property type="molecule type" value="Genomic_DNA"/>
</dbReference>
<dbReference type="PANTHER" id="PTHR32234">
    <property type="entry name" value="THIOL:DISULFIDE INTERCHANGE PROTEIN DSBD"/>
    <property type="match status" value="1"/>
</dbReference>
<evidence type="ECO:0000313" key="11">
    <source>
        <dbReference type="Proteomes" id="UP000334923"/>
    </source>
</evidence>
<dbReference type="InterPro" id="IPR003834">
    <property type="entry name" value="Cyt_c_assmbl_TM_dom"/>
</dbReference>
<evidence type="ECO:0000256" key="6">
    <source>
        <dbReference type="ARBA" id="ARBA00023136"/>
    </source>
</evidence>
<dbReference type="InterPro" id="IPR028250">
    <property type="entry name" value="DsbDN"/>
</dbReference>
<evidence type="ECO:0000313" key="10">
    <source>
        <dbReference type="EMBL" id="VVM05763.1"/>
    </source>
</evidence>
<organism evidence="10 11">
    <name type="scientific">Methylacidimicrobium tartarophylax</name>
    <dbReference type="NCBI Taxonomy" id="1041768"/>
    <lineage>
        <taxon>Bacteria</taxon>
        <taxon>Pseudomonadati</taxon>
        <taxon>Verrucomicrobiota</taxon>
        <taxon>Methylacidimicrobium</taxon>
    </lineage>
</organism>
<keyword evidence="6 7" id="KW-0472">Membrane</keyword>
<feature type="chain" id="PRO_5022949707" evidence="8">
    <location>
        <begin position="27"/>
        <end position="720"/>
    </location>
</feature>
<evidence type="ECO:0000256" key="2">
    <source>
        <dbReference type="ARBA" id="ARBA00022475"/>
    </source>
</evidence>
<reference evidence="10 11" key="1">
    <citation type="submission" date="2019-09" db="EMBL/GenBank/DDBJ databases">
        <authorList>
            <person name="Cremers G."/>
        </authorList>
    </citation>
    <scope>NUCLEOTIDE SEQUENCE [LARGE SCALE GENOMIC DNA]</scope>
    <source>
        <strain evidence="10">4A</strain>
    </source>
</reference>
<feature type="transmembrane region" description="Helical" evidence="7">
    <location>
        <begin position="431"/>
        <end position="456"/>
    </location>
</feature>
<dbReference type="GO" id="GO:0005886">
    <property type="term" value="C:plasma membrane"/>
    <property type="evidence" value="ECO:0007669"/>
    <property type="project" value="UniProtKB-SubCell"/>
</dbReference>
<proteinExistence type="predicted"/>
<keyword evidence="4" id="KW-0201">Cytochrome c-type biogenesis</keyword>
<dbReference type="InterPro" id="IPR036249">
    <property type="entry name" value="Thioredoxin-like_sf"/>
</dbReference>
<evidence type="ECO:0000256" key="5">
    <source>
        <dbReference type="ARBA" id="ARBA00022989"/>
    </source>
</evidence>
<dbReference type="PROSITE" id="PS51257">
    <property type="entry name" value="PROKAR_LIPOPROTEIN"/>
    <property type="match status" value="1"/>
</dbReference>
<dbReference type="GO" id="GO:0017004">
    <property type="term" value="P:cytochrome complex assembly"/>
    <property type="evidence" value="ECO:0007669"/>
    <property type="project" value="UniProtKB-KW"/>
</dbReference>
<dbReference type="Gene3D" id="3.40.30.10">
    <property type="entry name" value="Glutaredoxin"/>
    <property type="match status" value="1"/>
</dbReference>
<accession>A0A5E6MJR8</accession>
<dbReference type="Pfam" id="PF02683">
    <property type="entry name" value="DsbD_TM"/>
    <property type="match status" value="1"/>
</dbReference>
<keyword evidence="8" id="KW-0732">Signal</keyword>
<name>A0A5E6MJR8_9BACT</name>
<keyword evidence="5 7" id="KW-1133">Transmembrane helix</keyword>
<evidence type="ECO:0000256" key="3">
    <source>
        <dbReference type="ARBA" id="ARBA00022692"/>
    </source>
</evidence>
<evidence type="ECO:0000256" key="8">
    <source>
        <dbReference type="SAM" id="SignalP"/>
    </source>
</evidence>
<dbReference type="PANTHER" id="PTHR32234:SF3">
    <property type="entry name" value="SUPPRESSION OF COPPER SENSITIVITY PROTEIN"/>
    <property type="match status" value="1"/>
</dbReference>
<evidence type="ECO:0000256" key="1">
    <source>
        <dbReference type="ARBA" id="ARBA00004651"/>
    </source>
</evidence>
<feature type="transmembrane region" description="Helical" evidence="7">
    <location>
        <begin position="462"/>
        <end position="492"/>
    </location>
</feature>
<dbReference type="OrthoDB" id="9811036at2"/>
<comment type="subcellular location">
    <subcellularLocation>
        <location evidence="1">Cell membrane</location>
        <topology evidence="1">Multi-pass membrane protein</topology>
    </subcellularLocation>
</comment>
<feature type="transmembrane region" description="Helical" evidence="7">
    <location>
        <begin position="504"/>
        <end position="521"/>
    </location>
</feature>
<dbReference type="InterPro" id="IPR035671">
    <property type="entry name" value="DsbD_gamma"/>
</dbReference>
<dbReference type="Proteomes" id="UP000334923">
    <property type="component" value="Unassembled WGS sequence"/>
</dbReference>
<evidence type="ECO:0000259" key="9">
    <source>
        <dbReference type="PROSITE" id="PS51352"/>
    </source>
</evidence>
<feature type="domain" description="Thioredoxin" evidence="9">
    <location>
        <begin position="568"/>
        <end position="704"/>
    </location>
</feature>